<comment type="caution">
    <text evidence="2">The sequence shown here is derived from an EMBL/GenBank/DDBJ whole genome shotgun (WGS) entry which is preliminary data.</text>
</comment>
<protein>
    <submittedName>
        <fullName evidence="2">Uncharacterized protein</fullName>
    </submittedName>
</protein>
<organism evidence="2 3">
    <name type="scientific">Stylosanthes scabra</name>
    <dbReference type="NCBI Taxonomy" id="79078"/>
    <lineage>
        <taxon>Eukaryota</taxon>
        <taxon>Viridiplantae</taxon>
        <taxon>Streptophyta</taxon>
        <taxon>Embryophyta</taxon>
        <taxon>Tracheophyta</taxon>
        <taxon>Spermatophyta</taxon>
        <taxon>Magnoliopsida</taxon>
        <taxon>eudicotyledons</taxon>
        <taxon>Gunneridae</taxon>
        <taxon>Pentapetalae</taxon>
        <taxon>rosids</taxon>
        <taxon>fabids</taxon>
        <taxon>Fabales</taxon>
        <taxon>Fabaceae</taxon>
        <taxon>Papilionoideae</taxon>
        <taxon>50 kb inversion clade</taxon>
        <taxon>dalbergioids sensu lato</taxon>
        <taxon>Dalbergieae</taxon>
        <taxon>Pterocarpus clade</taxon>
        <taxon>Stylosanthes</taxon>
    </lineage>
</organism>
<reference evidence="2 3" key="1">
    <citation type="journal article" date="2023" name="Plants (Basel)">
        <title>Bridging the Gap: Combining Genomics and Transcriptomics Approaches to Understand Stylosanthes scabra, an Orphan Legume from the Brazilian Caatinga.</title>
        <authorList>
            <person name="Ferreira-Neto J.R.C."/>
            <person name="da Silva M.D."/>
            <person name="Binneck E."/>
            <person name="de Melo N.F."/>
            <person name="da Silva R.H."/>
            <person name="de Melo A.L.T.M."/>
            <person name="Pandolfi V."/>
            <person name="Bustamante F.O."/>
            <person name="Brasileiro-Vidal A.C."/>
            <person name="Benko-Iseppon A.M."/>
        </authorList>
    </citation>
    <scope>NUCLEOTIDE SEQUENCE [LARGE SCALE GENOMIC DNA]</scope>
    <source>
        <tissue evidence="2">Leaves</tissue>
    </source>
</reference>
<name>A0ABU6ZC20_9FABA</name>
<dbReference type="Proteomes" id="UP001341840">
    <property type="component" value="Unassembled WGS sequence"/>
</dbReference>
<feature type="region of interest" description="Disordered" evidence="1">
    <location>
        <begin position="1"/>
        <end position="37"/>
    </location>
</feature>
<evidence type="ECO:0000313" key="2">
    <source>
        <dbReference type="EMBL" id="MED6219018.1"/>
    </source>
</evidence>
<dbReference type="EMBL" id="JASCZI010271999">
    <property type="protein sequence ID" value="MED6219018.1"/>
    <property type="molecule type" value="Genomic_DNA"/>
</dbReference>
<evidence type="ECO:0000256" key="1">
    <source>
        <dbReference type="SAM" id="MobiDB-lite"/>
    </source>
</evidence>
<accession>A0ABU6ZC20</accession>
<proteinExistence type="predicted"/>
<gene>
    <name evidence="2" type="ORF">PIB30_031930</name>
</gene>
<keyword evidence="3" id="KW-1185">Reference proteome</keyword>
<sequence>MSRMETKALQTLTTPDGPLLPKCESIPKKSSTPCPQTNRFAPDWSRLKTLSKSFVFSNFPQSRLEPKTNRFKAQTLGFVQERIGSVMNRIGSLAIKFKDFEEFRPRESTRCPLN</sequence>
<evidence type="ECO:0000313" key="3">
    <source>
        <dbReference type="Proteomes" id="UP001341840"/>
    </source>
</evidence>
<feature type="compositionally biased region" description="Polar residues" evidence="1">
    <location>
        <begin position="28"/>
        <end position="37"/>
    </location>
</feature>